<feature type="transmembrane region" description="Helical" evidence="1">
    <location>
        <begin position="60"/>
        <end position="83"/>
    </location>
</feature>
<protein>
    <submittedName>
        <fullName evidence="2">Uncharacterized protein</fullName>
    </submittedName>
</protein>
<evidence type="ECO:0000313" key="3">
    <source>
        <dbReference type="Proteomes" id="UP000237990"/>
    </source>
</evidence>
<sequence>MAKIKKLIINIKNIISFIFKWLAKELLKLFIIFIIISILILPSINLKFKEFIDLFSSNKWFPLILFLTVLIMAIICRILYYWFSKKWTWNTQINSLKRYVKELNQNKSYENNLYKILEIKYTNWKIEKLEIEKINEGPIFIMYMLVIVSVPTVFIYSILFSFIDQPNPFSFVKILLSSSLTTLFFNSIFYLYKMIKIKKEFENKESLYFSNKSADFIHIYSIDELSRVRNEINKLNLFKNQKITKFEKEQYLKQVKWLKYQIDLNSFFNYVWINENEKSVKTKKKLKKINKQNWIILHYKIEQNIFKSIYLNEKNS</sequence>
<reference evidence="2 3" key="1">
    <citation type="submission" date="2017-07" db="EMBL/GenBank/DDBJ databases">
        <title>Comparative genomic analysis of Mesoplasma florum.</title>
        <authorList>
            <person name="Baby V."/>
            <person name="Lachance J.-C."/>
            <person name="Gagnon J."/>
            <person name="Lucier J.-F."/>
            <person name="Matteau D."/>
            <person name="Knight T.F."/>
            <person name="Rodrigue S."/>
        </authorList>
    </citation>
    <scope>NUCLEOTIDE SEQUENCE [LARGE SCALE GENOMIC DNA]</scope>
    <source>
        <strain evidence="2 3">W12</strain>
    </source>
</reference>
<dbReference type="RefSeq" id="WP_023025670.1">
    <property type="nucleotide sequence ID" value="NZ_CP022432.1"/>
</dbReference>
<name>A0AAD2JDX5_MESFO</name>
<keyword evidence="1" id="KW-0812">Transmembrane</keyword>
<dbReference type="Proteomes" id="UP000237990">
    <property type="component" value="Chromosome"/>
</dbReference>
<organism evidence="2 3">
    <name type="scientific">Mesoplasma florum</name>
    <name type="common">Acholeplasma florum</name>
    <dbReference type="NCBI Taxonomy" id="2151"/>
    <lineage>
        <taxon>Bacteria</taxon>
        <taxon>Bacillati</taxon>
        <taxon>Mycoplasmatota</taxon>
        <taxon>Mollicutes</taxon>
        <taxon>Entomoplasmatales</taxon>
        <taxon>Entomoplasmataceae</taxon>
        <taxon>Mesoplasma</taxon>
    </lineage>
</organism>
<feature type="transmembrane region" description="Helical" evidence="1">
    <location>
        <begin position="140"/>
        <end position="163"/>
    </location>
</feature>
<evidence type="ECO:0000256" key="1">
    <source>
        <dbReference type="SAM" id="Phobius"/>
    </source>
</evidence>
<accession>A0AAD2JDX5</accession>
<feature type="transmembrane region" description="Helical" evidence="1">
    <location>
        <begin position="21"/>
        <end position="40"/>
    </location>
</feature>
<gene>
    <name evidence="2" type="ORF">MflW12_3110</name>
</gene>
<dbReference type="AlphaFoldDB" id="A0AAD2JDX5"/>
<keyword evidence="1" id="KW-1133">Transmembrane helix</keyword>
<feature type="transmembrane region" description="Helical" evidence="1">
    <location>
        <begin position="169"/>
        <end position="192"/>
    </location>
</feature>
<dbReference type="EMBL" id="CP022432">
    <property type="protein sequence ID" value="AVN65716.1"/>
    <property type="molecule type" value="Genomic_DNA"/>
</dbReference>
<evidence type="ECO:0000313" key="2">
    <source>
        <dbReference type="EMBL" id="AVN65716.1"/>
    </source>
</evidence>
<proteinExistence type="predicted"/>
<keyword evidence="1" id="KW-0472">Membrane</keyword>